<evidence type="ECO:0000313" key="1">
    <source>
        <dbReference type="EMBL" id="SUZ58734.1"/>
    </source>
</evidence>
<organism evidence="1">
    <name type="scientific">marine metagenome</name>
    <dbReference type="NCBI Taxonomy" id="408172"/>
    <lineage>
        <taxon>unclassified sequences</taxon>
        <taxon>metagenomes</taxon>
        <taxon>ecological metagenomes</taxon>
    </lineage>
</organism>
<dbReference type="AlphaFoldDB" id="A0A381NX38"/>
<dbReference type="EMBL" id="UINC01000638">
    <property type="protein sequence ID" value="SUZ58734.1"/>
    <property type="molecule type" value="Genomic_DNA"/>
</dbReference>
<proteinExistence type="predicted"/>
<reference evidence="1" key="1">
    <citation type="submission" date="2018-05" db="EMBL/GenBank/DDBJ databases">
        <authorList>
            <person name="Lanie J.A."/>
            <person name="Ng W.-L."/>
            <person name="Kazmierczak K.M."/>
            <person name="Andrzejewski T.M."/>
            <person name="Davidsen T.M."/>
            <person name="Wayne K.J."/>
            <person name="Tettelin H."/>
            <person name="Glass J.I."/>
            <person name="Rusch D."/>
            <person name="Podicherti R."/>
            <person name="Tsui H.-C.T."/>
            <person name="Winkler M.E."/>
        </authorList>
    </citation>
    <scope>NUCLEOTIDE SEQUENCE</scope>
</reference>
<accession>A0A381NX38</accession>
<protein>
    <submittedName>
        <fullName evidence="1">Uncharacterized protein</fullName>
    </submittedName>
</protein>
<gene>
    <name evidence="1" type="ORF">METZ01_LOCUS11588</name>
</gene>
<sequence>MSLTIVQSRLQRYHMTLSPQGCYPALESANCID</sequence>
<name>A0A381NX38_9ZZZZ</name>